<feature type="transmembrane region" description="Helical" evidence="1">
    <location>
        <begin position="53"/>
        <end position="75"/>
    </location>
</feature>
<evidence type="ECO:0000313" key="3">
    <source>
        <dbReference type="Proteomes" id="UP000266861"/>
    </source>
</evidence>
<evidence type="ECO:0000313" key="2">
    <source>
        <dbReference type="EMBL" id="RHZ77000.1"/>
    </source>
</evidence>
<accession>A0A397IWI6</accession>
<protein>
    <submittedName>
        <fullName evidence="2">Uncharacterized protein</fullName>
    </submittedName>
</protein>
<keyword evidence="1" id="KW-0812">Transmembrane</keyword>
<keyword evidence="3" id="KW-1185">Reference proteome</keyword>
<gene>
    <name evidence="2" type="ORF">Glove_186g183</name>
</gene>
<proteinExistence type="predicted"/>
<name>A0A397IWI6_9GLOM</name>
<organism evidence="2 3">
    <name type="scientific">Diversispora epigaea</name>
    <dbReference type="NCBI Taxonomy" id="1348612"/>
    <lineage>
        <taxon>Eukaryota</taxon>
        <taxon>Fungi</taxon>
        <taxon>Fungi incertae sedis</taxon>
        <taxon>Mucoromycota</taxon>
        <taxon>Glomeromycotina</taxon>
        <taxon>Glomeromycetes</taxon>
        <taxon>Diversisporales</taxon>
        <taxon>Diversisporaceae</taxon>
        <taxon>Diversispora</taxon>
    </lineage>
</organism>
<keyword evidence="1" id="KW-0472">Membrane</keyword>
<keyword evidence="1" id="KW-1133">Transmembrane helix</keyword>
<sequence length="105" mass="12798">MLGRQKDIMMGYHLCWNGRKILWRVYLVYVGMAERYYDGFIGLSFMLEWQKDIMAGLFGLCWDGRKILWWIYFGYRFSKNNKKKCEELQVIEDPEKVEYSPNEFI</sequence>
<reference evidence="2 3" key="1">
    <citation type="submission" date="2018-08" db="EMBL/GenBank/DDBJ databases">
        <title>Genome and evolution of the arbuscular mycorrhizal fungus Diversispora epigaea (formerly Glomus versiforme) and its bacterial endosymbionts.</title>
        <authorList>
            <person name="Sun X."/>
            <person name="Fei Z."/>
            <person name="Harrison M."/>
        </authorList>
    </citation>
    <scope>NUCLEOTIDE SEQUENCE [LARGE SCALE GENOMIC DNA]</scope>
    <source>
        <strain evidence="2 3">IT104</strain>
    </source>
</reference>
<comment type="caution">
    <text evidence="2">The sequence shown here is derived from an EMBL/GenBank/DDBJ whole genome shotgun (WGS) entry which is preliminary data.</text>
</comment>
<feature type="transmembrane region" description="Helical" evidence="1">
    <location>
        <begin position="21"/>
        <end position="47"/>
    </location>
</feature>
<dbReference type="AlphaFoldDB" id="A0A397IWI6"/>
<dbReference type="EMBL" id="PQFF01000176">
    <property type="protein sequence ID" value="RHZ77000.1"/>
    <property type="molecule type" value="Genomic_DNA"/>
</dbReference>
<evidence type="ECO:0000256" key="1">
    <source>
        <dbReference type="SAM" id="Phobius"/>
    </source>
</evidence>
<dbReference type="Proteomes" id="UP000266861">
    <property type="component" value="Unassembled WGS sequence"/>
</dbReference>